<dbReference type="AlphaFoldDB" id="A0A0H3NTY1"/>
<dbReference type="Proteomes" id="UP000008084">
    <property type="component" value="Chromosome"/>
</dbReference>
<name>A0A0H3NTY1_YERE1</name>
<dbReference type="HOGENOM" id="CLU_3184814_0_0_6"/>
<dbReference type="KEGG" id="yey:Y11_38291"/>
<accession>A0A0H3NTY1</accession>
<reference evidence="1 2" key="1">
    <citation type="journal article" date="2011" name="J. Bacteriol.">
        <title>Complete genome sequence of Yersinia enterocolitica subsp. palearctica serogroup O:3.</title>
        <authorList>
            <person name="Batzilla J."/>
            <person name="Hoper D."/>
            <person name="Antonenka U."/>
            <person name="Heesemann J."/>
            <person name="Rakin A."/>
        </authorList>
    </citation>
    <scope>NUCLEOTIDE SEQUENCE [LARGE SCALE GENOMIC DNA]</scope>
    <source>
        <strain evidence="2">DSM 13030 / CIP 106945 / Y11</strain>
    </source>
</reference>
<evidence type="ECO:0000313" key="1">
    <source>
        <dbReference type="EMBL" id="CBY28701.1"/>
    </source>
</evidence>
<protein>
    <submittedName>
        <fullName evidence="1">Uncharacterized protein</fullName>
    </submittedName>
</protein>
<organism evidence="1 2">
    <name type="scientific">Yersinia enterocolitica subsp. palearctica serotype O:3 (strain DSM 13030 / CIP 106945 / Y11)</name>
    <dbReference type="NCBI Taxonomy" id="930944"/>
    <lineage>
        <taxon>Bacteria</taxon>
        <taxon>Pseudomonadati</taxon>
        <taxon>Pseudomonadota</taxon>
        <taxon>Gammaproteobacteria</taxon>
        <taxon>Enterobacterales</taxon>
        <taxon>Yersiniaceae</taxon>
        <taxon>Yersinia</taxon>
    </lineage>
</organism>
<gene>
    <name evidence="1" type="ordered locus">Y11_38291</name>
</gene>
<dbReference type="PATRIC" id="fig|930944.6.peg.3810"/>
<evidence type="ECO:0000313" key="2">
    <source>
        <dbReference type="Proteomes" id="UP000008084"/>
    </source>
</evidence>
<dbReference type="EMBL" id="FR729477">
    <property type="protein sequence ID" value="CBY28701.1"/>
    <property type="molecule type" value="Genomic_DNA"/>
</dbReference>
<dbReference type="RefSeq" id="WP_004706054.1">
    <property type="nucleotide sequence ID" value="NC_017564.1"/>
</dbReference>
<dbReference type="GeneID" id="97457690"/>
<proteinExistence type="predicted"/>
<sequence length="46" mass="4909">MTKVRKRVLDALSINVNNITSLVGVLLPTAPKVTKAAHILTLLTAI</sequence>